<dbReference type="InterPro" id="IPR036397">
    <property type="entry name" value="RNaseH_sf"/>
</dbReference>
<comment type="caution">
    <text evidence="3">The sequence shown here is derived from an EMBL/GenBank/DDBJ whole genome shotgun (WGS) entry which is preliminary data.</text>
</comment>
<reference evidence="3" key="2">
    <citation type="journal article" date="2023" name="IMA Fungus">
        <title>Comparative genomic study of the Penicillium genus elucidates a diverse pangenome and 15 lateral gene transfer events.</title>
        <authorList>
            <person name="Petersen C."/>
            <person name="Sorensen T."/>
            <person name="Nielsen M.R."/>
            <person name="Sondergaard T.E."/>
            <person name="Sorensen J.L."/>
            <person name="Fitzpatrick D.A."/>
            <person name="Frisvad J.C."/>
            <person name="Nielsen K.L."/>
        </authorList>
    </citation>
    <scope>NUCLEOTIDE SEQUENCE</scope>
    <source>
        <strain evidence="3">IBT 30728</strain>
    </source>
</reference>
<dbReference type="Gene3D" id="3.30.420.10">
    <property type="entry name" value="Ribonuclease H-like superfamily/Ribonuclease H"/>
    <property type="match status" value="1"/>
</dbReference>
<accession>A0A9X0BMA7</accession>
<dbReference type="GO" id="GO:0003677">
    <property type="term" value="F:DNA binding"/>
    <property type="evidence" value="ECO:0007669"/>
    <property type="project" value="InterPro"/>
</dbReference>
<dbReference type="GO" id="GO:0006313">
    <property type="term" value="P:DNA transposition"/>
    <property type="evidence" value="ECO:0007669"/>
    <property type="project" value="InterPro"/>
</dbReference>
<dbReference type="RefSeq" id="XP_056786663.1">
    <property type="nucleotide sequence ID" value="XM_056938281.1"/>
</dbReference>
<evidence type="ECO:0000313" key="4">
    <source>
        <dbReference type="Proteomes" id="UP001148312"/>
    </source>
</evidence>
<feature type="region of interest" description="Disordered" evidence="1">
    <location>
        <begin position="1"/>
        <end position="38"/>
    </location>
</feature>
<keyword evidence="4" id="KW-1185">Reference proteome</keyword>
<dbReference type="EMBL" id="JAPWDQ010000013">
    <property type="protein sequence ID" value="KAJ5472117.1"/>
    <property type="molecule type" value="Genomic_DNA"/>
</dbReference>
<evidence type="ECO:0000256" key="1">
    <source>
        <dbReference type="SAM" id="MobiDB-lite"/>
    </source>
</evidence>
<dbReference type="InterPro" id="IPR002492">
    <property type="entry name" value="Transposase_Tc1-like"/>
</dbReference>
<evidence type="ECO:0000259" key="2">
    <source>
        <dbReference type="Pfam" id="PF01498"/>
    </source>
</evidence>
<feature type="domain" description="Transposase Tc1-like" evidence="2">
    <location>
        <begin position="209"/>
        <end position="276"/>
    </location>
</feature>
<organism evidence="3 4">
    <name type="scientific">Penicillium diatomitis</name>
    <dbReference type="NCBI Taxonomy" id="2819901"/>
    <lineage>
        <taxon>Eukaryota</taxon>
        <taxon>Fungi</taxon>
        <taxon>Dikarya</taxon>
        <taxon>Ascomycota</taxon>
        <taxon>Pezizomycotina</taxon>
        <taxon>Eurotiomycetes</taxon>
        <taxon>Eurotiomycetidae</taxon>
        <taxon>Eurotiales</taxon>
        <taxon>Aspergillaceae</taxon>
        <taxon>Penicillium</taxon>
    </lineage>
</organism>
<sequence>MPRTRAGLPVPSPPEPRGPISTAPRPPPQPPNDQPRRKNCELDVNLRTQITTLKDVAKWSYRQMHEKYPHIPPSTIKMTCFRSRIRHKEESRERSGRPKILDDDDRQKILQKIHENPRSSYDDLLSEVDHKCKDLSESMSRRLDVYTCERICELKFTLKWGARRIQKYRFPDIPLSTISYTLTMKRKRMNGASLARAGPPRKLSEEDRDRVYDAIQTNPSITREDLLKEVDYKVKTSSIWRLTHEMGLRKWRKMDRPYLTPEHAAERLSWALTYRHYTPEDWKRVFWSDETTIERGQGARKEWTFIPPWQQLQERSEGVQMSLSKGKQIKQMFWACFAGSPRKTGLIPLYGDPEAEKKGITKEVIHDLYQRILPTLLDNEDAIFQHDNAPTHTALIVRALLRELNIT</sequence>
<feature type="compositionally biased region" description="Pro residues" evidence="1">
    <location>
        <begin position="24"/>
        <end position="33"/>
    </location>
</feature>
<dbReference type="Pfam" id="PF01498">
    <property type="entry name" value="HTH_Tnp_Tc3_2"/>
    <property type="match status" value="1"/>
</dbReference>
<proteinExistence type="predicted"/>
<dbReference type="AlphaFoldDB" id="A0A9X0BMA7"/>
<dbReference type="GeneID" id="81628531"/>
<gene>
    <name evidence="3" type="ORF">N7539_008686</name>
</gene>
<feature type="non-terminal residue" evidence="3">
    <location>
        <position position="1"/>
    </location>
</feature>
<dbReference type="GO" id="GO:0015074">
    <property type="term" value="P:DNA integration"/>
    <property type="evidence" value="ECO:0007669"/>
    <property type="project" value="InterPro"/>
</dbReference>
<name>A0A9X0BMA7_9EURO</name>
<evidence type="ECO:0000313" key="3">
    <source>
        <dbReference type="EMBL" id="KAJ5472117.1"/>
    </source>
</evidence>
<protein>
    <recommendedName>
        <fullName evidence="2">Transposase Tc1-like domain-containing protein</fullName>
    </recommendedName>
</protein>
<reference evidence="3" key="1">
    <citation type="submission" date="2022-12" db="EMBL/GenBank/DDBJ databases">
        <authorList>
            <person name="Petersen C."/>
        </authorList>
    </citation>
    <scope>NUCLEOTIDE SEQUENCE</scope>
    <source>
        <strain evidence="3">IBT 30728</strain>
    </source>
</reference>
<dbReference type="Proteomes" id="UP001148312">
    <property type="component" value="Unassembled WGS sequence"/>
</dbReference>